<feature type="region of interest" description="Disordered" evidence="2">
    <location>
        <begin position="74"/>
        <end position="121"/>
    </location>
</feature>
<feature type="compositionally biased region" description="Basic residues" evidence="2">
    <location>
        <begin position="459"/>
        <end position="478"/>
    </location>
</feature>
<evidence type="ECO:0000313" key="4">
    <source>
        <dbReference type="Proteomes" id="UP000694553"/>
    </source>
</evidence>
<dbReference type="OMA" id="PWKRSSY"/>
<keyword evidence="4" id="KW-1185">Reference proteome</keyword>
<evidence type="ECO:0000313" key="3">
    <source>
        <dbReference type="Ensembl" id="ENSCMUP00000024393.2"/>
    </source>
</evidence>
<feature type="compositionally biased region" description="Basic and acidic residues" evidence="2">
    <location>
        <begin position="102"/>
        <end position="113"/>
    </location>
</feature>
<feature type="region of interest" description="Disordered" evidence="2">
    <location>
        <begin position="1"/>
        <end position="38"/>
    </location>
</feature>
<dbReference type="Ensembl" id="ENSCMUT00000026222.2">
    <property type="protein sequence ID" value="ENSCMUP00000024393.2"/>
    <property type="gene ID" value="ENSCMUG00000014910.2"/>
</dbReference>
<organism evidence="3 4">
    <name type="scientific">Corvus moneduloides</name>
    <name type="common">New Caledonian crow</name>
    <dbReference type="NCBI Taxonomy" id="1196302"/>
    <lineage>
        <taxon>Eukaryota</taxon>
        <taxon>Metazoa</taxon>
        <taxon>Chordata</taxon>
        <taxon>Craniata</taxon>
        <taxon>Vertebrata</taxon>
        <taxon>Euteleostomi</taxon>
        <taxon>Archelosauria</taxon>
        <taxon>Archosauria</taxon>
        <taxon>Dinosauria</taxon>
        <taxon>Saurischia</taxon>
        <taxon>Theropoda</taxon>
        <taxon>Coelurosauria</taxon>
        <taxon>Aves</taxon>
        <taxon>Neognathae</taxon>
        <taxon>Neoaves</taxon>
        <taxon>Telluraves</taxon>
        <taxon>Australaves</taxon>
        <taxon>Passeriformes</taxon>
        <taxon>Corvoidea</taxon>
        <taxon>Corvidae</taxon>
        <taxon>Corvus</taxon>
    </lineage>
</organism>
<dbReference type="Pfam" id="PF15814">
    <property type="entry name" value="FAM199X"/>
    <property type="match status" value="1"/>
</dbReference>
<feature type="region of interest" description="Disordered" evidence="2">
    <location>
        <begin position="404"/>
        <end position="488"/>
    </location>
</feature>
<feature type="compositionally biased region" description="Basic and acidic residues" evidence="2">
    <location>
        <begin position="479"/>
        <end position="488"/>
    </location>
</feature>
<proteinExistence type="inferred from homology"/>
<evidence type="ECO:0000256" key="1">
    <source>
        <dbReference type="ARBA" id="ARBA00009319"/>
    </source>
</evidence>
<dbReference type="PANTHER" id="PTHR32003:SF1">
    <property type="entry name" value="PROTEIN FAM199X"/>
    <property type="match status" value="1"/>
</dbReference>
<dbReference type="InterPro" id="IPR029672">
    <property type="entry name" value="FAM199X_fam"/>
</dbReference>
<feature type="compositionally biased region" description="Low complexity" evidence="2">
    <location>
        <begin position="404"/>
        <end position="442"/>
    </location>
</feature>
<reference evidence="3" key="2">
    <citation type="submission" date="2025-08" db="UniProtKB">
        <authorList>
            <consortium name="Ensembl"/>
        </authorList>
    </citation>
    <scope>IDENTIFICATION</scope>
</reference>
<protein>
    <submittedName>
        <fullName evidence="3">Family with sequence similarity 199, X-linked</fullName>
    </submittedName>
</protein>
<evidence type="ECO:0000256" key="2">
    <source>
        <dbReference type="SAM" id="MobiDB-lite"/>
    </source>
</evidence>
<dbReference type="Proteomes" id="UP000694553">
    <property type="component" value="Unassembled WGS sequence"/>
</dbReference>
<reference evidence="4" key="1">
    <citation type="submission" date="2019-10" db="EMBL/GenBank/DDBJ databases">
        <title>Corvus moneduloides (New Caledonian crow) genome, bCorMon1, primary haplotype.</title>
        <authorList>
            <person name="Rutz C."/>
            <person name="Fungtammasan C."/>
            <person name="Mountcastle J."/>
            <person name="Formenti G."/>
            <person name="Chow W."/>
            <person name="Howe K."/>
            <person name="Steele M.P."/>
            <person name="Fernandes J."/>
            <person name="Gilbert M.T.P."/>
            <person name="Fedrigo O."/>
            <person name="Jarvis E.D."/>
            <person name="Gemmell N."/>
        </authorList>
    </citation>
    <scope>NUCLEOTIDE SEQUENCE [LARGE SCALE GENOMIC DNA]</scope>
</reference>
<accession>A0A8U7P3U2</accession>
<sequence length="517" mass="56236">MGSGWEPPASLCGGSGALPRRDGASRPRTVPTFEESPEGLLAHVLHTPGHGVHLGRHARAQEPAAALAQPVCRPGRHGRAARPPRALPAAGGAVGARRRKDPARQRGASRDRPLMAAPLPPCARGAPAAPASAAMTEELYEKFLAPEEPCPLLSHQHPPRGGSLSLSEEGCLDVSDFGCQLSSCHRTDPLHRFHSNRWNLTSCGTSVASSECSEELFSSVSVGDQDDCYSLLDDQEFTSFDLFPEGSVCSDVSSSISTYWDWSDSEFEWQLPGSDITSGSDVLSDVIPSIPSSPCLLPKKKNKHRNLDELPWSAMTNDEQVEYIEYLSRKVSTEMGLREQLDIIKIIDPTAQISPTDSEFIIELNCLTDEKLKQVRNYIKEHGPRQRSVRESWKRSSYSCASTSGVSGASASSSSASMVSSASSSGSSIANSASNSSANMSRAHSDSNLSTSAAERIRDSKKRSKQRKLQQKALRKRQLKEQRQARKERLSGLFLNEEVLSLKVTEEDHEGDVDVLM</sequence>
<accession>A0A8C3ES33</accession>
<dbReference type="AlphaFoldDB" id="A0A8C3ES33"/>
<dbReference type="PANTHER" id="PTHR32003">
    <property type="entry name" value="PROTEIN FAM199X"/>
    <property type="match status" value="1"/>
</dbReference>
<reference evidence="3" key="3">
    <citation type="submission" date="2025-09" db="UniProtKB">
        <authorList>
            <consortium name="Ensembl"/>
        </authorList>
    </citation>
    <scope>IDENTIFICATION</scope>
</reference>
<gene>
    <name evidence="3" type="primary">FAM199X</name>
</gene>
<name>A0A8C3ES33_CORMO</name>
<comment type="similarity">
    <text evidence="1">Belongs to the FAM199 family.</text>
</comment>